<keyword evidence="1" id="KW-0489">Methyltransferase</keyword>
<sequence>MTEPSYGSSANPHLLARIPLDARRVLDVGCGAGALGAAFRRRNPAARLEAVEPDAALAARAEAHYDAVHRIDIETTAPPVPAGSLDALVFGDVLEHLRDPWAVLKRDAALLSEDGVLLVCVPNVEHWSFAARLLGGRWRYEETGLFDRTHLRWFTRDAMRQALEAAGLVPLEVVPRIFELPRAQAFAKAMAPALAALGTTQEDWLRRSAPLQYVWRAGRRRPAPIVLAARTLRPVGGVNDVRVLQPFEALATRPGVATRAGQDAELPQLPPEVPRILILQRRLLDRPDSVAYLRQLRATGAVLVQEFDDDPAHWPSIAGNDHLAFRGVHAVQTSTAPLRDLFSEFNDEIAVFPNALAELPEPANFRDPNRLTLFFGALNRQADIAPFLPVLNQVLAEADGRLAVEVVHDQASFAALDTPHKRFTPTIDYAGYRKLMAGCELAFLPLADTRFNRMKSDLKAVEAGGHRLCCLASPVVYAGSLRHGETGLIVPDAESLGRELRALLAEPARALAMGEAARAWVRDQRLLARQLAPRLDWYRGLWARRAALDAALVKRVPALG</sequence>
<organism evidence="1 2">
    <name type="scientific">Falsiroseomonas frigidaquae</name>
    <dbReference type="NCBI Taxonomy" id="487318"/>
    <lineage>
        <taxon>Bacteria</taxon>
        <taxon>Pseudomonadati</taxon>
        <taxon>Pseudomonadota</taxon>
        <taxon>Alphaproteobacteria</taxon>
        <taxon>Acetobacterales</taxon>
        <taxon>Roseomonadaceae</taxon>
        <taxon>Falsiroseomonas</taxon>
    </lineage>
</organism>
<dbReference type="SUPFAM" id="SSF53756">
    <property type="entry name" value="UDP-Glycosyltransferase/glycogen phosphorylase"/>
    <property type="match status" value="1"/>
</dbReference>
<keyword evidence="1" id="KW-0808">Transferase</keyword>
<protein>
    <submittedName>
        <fullName evidence="1">Methyltransferase domain-containing protein</fullName>
    </submittedName>
</protein>
<dbReference type="EMBL" id="JAAVTX010000006">
    <property type="protein sequence ID" value="NKE47339.1"/>
    <property type="molecule type" value="Genomic_DNA"/>
</dbReference>
<dbReference type="Proteomes" id="UP000765160">
    <property type="component" value="Unassembled WGS sequence"/>
</dbReference>
<dbReference type="Gene3D" id="3.40.50.2000">
    <property type="entry name" value="Glycogen Phosphorylase B"/>
    <property type="match status" value="1"/>
</dbReference>
<dbReference type="Gene3D" id="3.40.50.150">
    <property type="entry name" value="Vaccinia Virus protein VP39"/>
    <property type="match status" value="1"/>
</dbReference>
<dbReference type="InterPro" id="IPR029063">
    <property type="entry name" value="SAM-dependent_MTases_sf"/>
</dbReference>
<dbReference type="RefSeq" id="WP_168052560.1">
    <property type="nucleotide sequence ID" value="NZ_JAATJR010000006.1"/>
</dbReference>
<gene>
    <name evidence="1" type="ORF">HB662_21355</name>
</gene>
<dbReference type="GO" id="GO:0008168">
    <property type="term" value="F:methyltransferase activity"/>
    <property type="evidence" value="ECO:0007669"/>
    <property type="project" value="UniProtKB-KW"/>
</dbReference>
<comment type="caution">
    <text evidence="1">The sequence shown here is derived from an EMBL/GenBank/DDBJ whole genome shotgun (WGS) entry which is preliminary data.</text>
</comment>
<evidence type="ECO:0000313" key="2">
    <source>
        <dbReference type="Proteomes" id="UP000765160"/>
    </source>
</evidence>
<proteinExistence type="predicted"/>
<dbReference type="PANTHER" id="PTHR43861">
    <property type="entry name" value="TRANS-ACONITATE 2-METHYLTRANSFERASE-RELATED"/>
    <property type="match status" value="1"/>
</dbReference>
<reference evidence="1 2" key="1">
    <citation type="submission" date="2020-03" db="EMBL/GenBank/DDBJ databases">
        <title>Roseomonas selenitidurans sp. nov. isolated from soil.</title>
        <authorList>
            <person name="Liu H."/>
        </authorList>
    </citation>
    <scope>NUCLEOTIDE SEQUENCE [LARGE SCALE GENOMIC DNA]</scope>
    <source>
        <strain evidence="1 2">JCM 15073</strain>
    </source>
</reference>
<name>A0ABX1F506_9PROT</name>
<keyword evidence="2" id="KW-1185">Reference proteome</keyword>
<accession>A0ABX1F506</accession>
<dbReference type="GO" id="GO:0032259">
    <property type="term" value="P:methylation"/>
    <property type="evidence" value="ECO:0007669"/>
    <property type="project" value="UniProtKB-KW"/>
</dbReference>
<dbReference type="SUPFAM" id="SSF53335">
    <property type="entry name" value="S-adenosyl-L-methionine-dependent methyltransferases"/>
    <property type="match status" value="1"/>
</dbReference>
<evidence type="ECO:0000313" key="1">
    <source>
        <dbReference type="EMBL" id="NKE47339.1"/>
    </source>
</evidence>
<dbReference type="Pfam" id="PF13489">
    <property type="entry name" value="Methyltransf_23"/>
    <property type="match status" value="1"/>
</dbReference>